<dbReference type="SUPFAM" id="SSF49452">
    <property type="entry name" value="Starch-binding domain-like"/>
    <property type="match status" value="1"/>
</dbReference>
<name>A0A3A8I6X4_9BACT</name>
<keyword evidence="1" id="KW-0732">Signal</keyword>
<protein>
    <recommendedName>
        <fullName evidence="4">Carboxypeptidase regulatory-like domain-containing protein</fullName>
    </recommendedName>
</protein>
<dbReference type="GO" id="GO:0030246">
    <property type="term" value="F:carbohydrate binding"/>
    <property type="evidence" value="ECO:0007669"/>
    <property type="project" value="InterPro"/>
</dbReference>
<organism evidence="2 3">
    <name type="scientific">Corallococcus terminator</name>
    <dbReference type="NCBI Taxonomy" id="2316733"/>
    <lineage>
        <taxon>Bacteria</taxon>
        <taxon>Pseudomonadati</taxon>
        <taxon>Myxococcota</taxon>
        <taxon>Myxococcia</taxon>
        <taxon>Myxococcales</taxon>
        <taxon>Cystobacterineae</taxon>
        <taxon>Myxococcaceae</taxon>
        <taxon>Corallococcus</taxon>
    </lineage>
</organism>
<dbReference type="AlphaFoldDB" id="A0A3A8I6X4"/>
<dbReference type="EMBL" id="RAVZ01000266">
    <property type="protein sequence ID" value="RKG78308.1"/>
    <property type="molecule type" value="Genomic_DNA"/>
</dbReference>
<feature type="chain" id="PRO_5017213144" description="Carboxypeptidase regulatory-like domain-containing protein" evidence="1">
    <location>
        <begin position="23"/>
        <end position="764"/>
    </location>
</feature>
<dbReference type="InterPro" id="IPR013784">
    <property type="entry name" value="Carb-bd-like_fold"/>
</dbReference>
<gene>
    <name evidence="2" type="ORF">D7V88_29990</name>
</gene>
<feature type="signal peptide" evidence="1">
    <location>
        <begin position="1"/>
        <end position="22"/>
    </location>
</feature>
<dbReference type="RefSeq" id="WP_120544043.1">
    <property type="nucleotide sequence ID" value="NZ_RAVZ01000266.1"/>
</dbReference>
<dbReference type="InterPro" id="IPR008969">
    <property type="entry name" value="CarboxyPept-like_regulatory"/>
</dbReference>
<evidence type="ECO:0000313" key="3">
    <source>
        <dbReference type="Proteomes" id="UP000268094"/>
    </source>
</evidence>
<comment type="caution">
    <text evidence="2">The sequence shown here is derived from an EMBL/GenBank/DDBJ whole genome shotgun (WGS) entry which is preliminary data.</text>
</comment>
<sequence>MRWSWVGLVVVMLACVGTSSQLPVTPTEASTAQPPEPAPSGALLTVVVRDAGGRPLSGIRFKVRHGRADHAQALWGRTDGSGRAQLRVASGWYVVSAVVPGYQSFVDTDVRLGRDHPATVTMTLQPGGRVSGRVVDASGAPLRIVWVAWVPGDETAPRVSAMSDSEGCFSLDGVGRGRGVLVSERPGFIRGRQVFESPPRDLKITLTATGKLRVRAVAPDGRAMNISDADLHRLDAGEAGDWSRVAADGVVAYEGLHPGRYRVATDDSPHPGTTWTVASDVAILPGQTQDAVLRFEGFQERVPLRGRVVGTDDRPLTGIPLIATSGDVKTGDRESVTRVMPDAQGRFVMEHLLQGPQRMTLSGADEVVQVAEDARDVSLVFHAPPLTEGFVEGRVLGPNGRPLTHFKVEATTFEDPRGRYSIRVPTTLPQVLTVSAEGFAPARLRVGALTSPRTVLPDVILDAGRKVRGQLLGLDGQPLPAGRDVTLVITRERDAHFSQDTRSARTDANGRFVMEHVPREAGILQFADEDAGTAVQPLGADQEEVTVRLVPDANLQATLADAQGRPLEGFKLMVRCQGRFGSMPTTDAEGHFTVRAPGGQPCVVKVLQNGGPSAWPNPPRRVFFPRQFVGAPGETLRMELRARTGTASLRVTLPTASEWFEVALVQGDVPLPPTLPAMETLVLHAIEPDPGASERRPEWNERQFVSFGRGSFEFSSLPLGHYTLFVMENREGIAVHRIPVDLSKPGVLDIASKLPEDGGAFFPR</sequence>
<reference evidence="3" key="1">
    <citation type="submission" date="2018-09" db="EMBL/GenBank/DDBJ databases">
        <authorList>
            <person name="Livingstone P.G."/>
            <person name="Whitworth D.E."/>
        </authorList>
    </citation>
    <scope>NUCLEOTIDE SEQUENCE [LARGE SCALE GENOMIC DNA]</scope>
    <source>
        <strain evidence="3">CA054A</strain>
    </source>
</reference>
<evidence type="ECO:0008006" key="4">
    <source>
        <dbReference type="Google" id="ProtNLM"/>
    </source>
</evidence>
<dbReference type="PROSITE" id="PS51257">
    <property type="entry name" value="PROKAR_LIPOPROTEIN"/>
    <property type="match status" value="1"/>
</dbReference>
<evidence type="ECO:0000256" key="1">
    <source>
        <dbReference type="SAM" id="SignalP"/>
    </source>
</evidence>
<dbReference type="Proteomes" id="UP000268094">
    <property type="component" value="Unassembled WGS sequence"/>
</dbReference>
<dbReference type="Gene3D" id="2.60.40.1120">
    <property type="entry name" value="Carboxypeptidase-like, regulatory domain"/>
    <property type="match status" value="1"/>
</dbReference>
<evidence type="ECO:0000313" key="2">
    <source>
        <dbReference type="EMBL" id="RKG78308.1"/>
    </source>
</evidence>
<accession>A0A3A8I6X4</accession>
<keyword evidence="3" id="KW-1185">Reference proteome</keyword>
<proteinExistence type="predicted"/>
<dbReference type="SUPFAM" id="SSF49464">
    <property type="entry name" value="Carboxypeptidase regulatory domain-like"/>
    <property type="match status" value="2"/>
</dbReference>
<dbReference type="Pfam" id="PF13620">
    <property type="entry name" value="CarboxypepD_reg"/>
    <property type="match status" value="1"/>
</dbReference>
<dbReference type="OrthoDB" id="5499103at2"/>